<reference evidence="1 2" key="1">
    <citation type="submission" date="2016-03" db="EMBL/GenBank/DDBJ databases">
        <title>Comparative genomics of the ectomycorrhizal sister species Rhizopogon vinicolor and Rhizopogon vesiculosus (Basidiomycota: Boletales) reveals a divergence of the mating type B locus.</title>
        <authorList>
            <person name="Mujic A.B."/>
            <person name="Kuo A."/>
            <person name="Tritt A."/>
            <person name="Lipzen A."/>
            <person name="Chen C."/>
            <person name="Johnson J."/>
            <person name="Sharma A."/>
            <person name="Barry K."/>
            <person name="Grigoriev I.V."/>
            <person name="Spatafora J.W."/>
        </authorList>
    </citation>
    <scope>NUCLEOTIDE SEQUENCE [LARGE SCALE GENOMIC DNA]</scope>
    <source>
        <strain evidence="1 2">AM-OR11-056</strain>
    </source>
</reference>
<dbReference type="Gene3D" id="1.25.40.1040">
    <property type="match status" value="1"/>
</dbReference>
<evidence type="ECO:0000313" key="1">
    <source>
        <dbReference type="EMBL" id="OJA12531.1"/>
    </source>
</evidence>
<name>A0A1J8PXS5_9AGAM</name>
<dbReference type="OrthoDB" id="515401at2759"/>
<sequence length="248" mass="27813">MSYLEQGQRLSWRLWHLQKLMVDTDNAKSKREFKKLSKNMGDNLDKEKGRRHHGVRHGPMMRELKGTSAGDAKTQALLWLSLAPTRSLASHLSHTPSRACPFSRTHPFDLERQVSSHARTIQSIVLPQALIEYHCNKDGGTGVALRIFEKDARALFERVITTFPPERARSLWERSLKRESLKFIPLICPPNGLLNDTYLGTDAIAARDLRVSMAAQQSLPSASTSSIEKRTDSMLSLTSASLMPAPAN</sequence>
<dbReference type="AlphaFoldDB" id="A0A1J8PXS5"/>
<proteinExistence type="predicted"/>
<protein>
    <submittedName>
        <fullName evidence="1">Uncharacterized protein</fullName>
    </submittedName>
</protein>
<dbReference type="EMBL" id="LVVM01004610">
    <property type="protein sequence ID" value="OJA12531.1"/>
    <property type="molecule type" value="Genomic_DNA"/>
</dbReference>
<accession>A0A1J8PXS5</accession>
<comment type="caution">
    <text evidence="1">The sequence shown here is derived from an EMBL/GenBank/DDBJ whole genome shotgun (WGS) entry which is preliminary data.</text>
</comment>
<keyword evidence="2" id="KW-1185">Reference proteome</keyword>
<dbReference type="Proteomes" id="UP000183567">
    <property type="component" value="Unassembled WGS sequence"/>
</dbReference>
<dbReference type="STRING" id="180088.A0A1J8PXS5"/>
<organism evidence="1 2">
    <name type="scientific">Rhizopogon vesiculosus</name>
    <dbReference type="NCBI Taxonomy" id="180088"/>
    <lineage>
        <taxon>Eukaryota</taxon>
        <taxon>Fungi</taxon>
        <taxon>Dikarya</taxon>
        <taxon>Basidiomycota</taxon>
        <taxon>Agaricomycotina</taxon>
        <taxon>Agaricomycetes</taxon>
        <taxon>Agaricomycetidae</taxon>
        <taxon>Boletales</taxon>
        <taxon>Suillineae</taxon>
        <taxon>Rhizopogonaceae</taxon>
        <taxon>Rhizopogon</taxon>
    </lineage>
</organism>
<gene>
    <name evidence="1" type="ORF">AZE42_11966</name>
</gene>
<evidence type="ECO:0000313" key="2">
    <source>
        <dbReference type="Proteomes" id="UP000183567"/>
    </source>
</evidence>